<evidence type="ECO:0000313" key="12">
    <source>
        <dbReference type="EMBL" id="QTX31793.1"/>
    </source>
</evidence>
<comment type="function">
    <text evidence="11">Catalyzes the anti-1,4-elimination of the C-3 phosphate and the C-6 proR hydrogen from 5-enolpyruvylshikimate-3-phosphate (EPSP) to yield chorismate, which is the branch point compound that serves as the starting substrate for the three terminal pathways of aromatic amino acid biosynthesis. This reaction introduces a second double bond into the aromatic ring system.</text>
</comment>
<feature type="binding site" evidence="11">
    <location>
        <position position="335"/>
    </location>
    <ligand>
        <name>FMN</name>
        <dbReference type="ChEBI" id="CHEBI:58210"/>
    </ligand>
</feature>
<feature type="binding site" evidence="11">
    <location>
        <position position="294"/>
    </location>
    <ligand>
        <name>FMN</name>
        <dbReference type="ChEBI" id="CHEBI:58210"/>
    </ligand>
</feature>
<dbReference type="GO" id="GO:0009073">
    <property type="term" value="P:aromatic amino acid family biosynthetic process"/>
    <property type="evidence" value="ECO:0007669"/>
    <property type="project" value="UniProtKB-KW"/>
</dbReference>
<dbReference type="GO" id="GO:0010181">
    <property type="term" value="F:FMN binding"/>
    <property type="evidence" value="ECO:0007669"/>
    <property type="project" value="TreeGrafter"/>
</dbReference>
<evidence type="ECO:0000256" key="10">
    <source>
        <dbReference type="ARBA" id="ARBA00023239"/>
    </source>
</evidence>
<dbReference type="EC" id="4.2.3.5" evidence="3 11"/>
<dbReference type="GO" id="GO:0005829">
    <property type="term" value="C:cytosol"/>
    <property type="evidence" value="ECO:0007669"/>
    <property type="project" value="TreeGrafter"/>
</dbReference>
<dbReference type="GO" id="GO:0004107">
    <property type="term" value="F:chorismate synthase activity"/>
    <property type="evidence" value="ECO:0007669"/>
    <property type="project" value="UniProtKB-UniRule"/>
</dbReference>
<dbReference type="HAMAP" id="MF_00300">
    <property type="entry name" value="Chorismate_synth"/>
    <property type="match status" value="1"/>
</dbReference>
<evidence type="ECO:0000256" key="2">
    <source>
        <dbReference type="ARBA" id="ARBA00008014"/>
    </source>
</evidence>
<keyword evidence="5 11" id="KW-0285">Flavoprotein</keyword>
<comment type="subunit">
    <text evidence="11">Homotetramer.</text>
</comment>
<dbReference type="Proteomes" id="UP000671879">
    <property type="component" value="Chromosome"/>
</dbReference>
<dbReference type="GO" id="GO:0008652">
    <property type="term" value="P:amino acid biosynthetic process"/>
    <property type="evidence" value="ECO:0007669"/>
    <property type="project" value="UniProtKB-KW"/>
</dbReference>
<feature type="binding site" evidence="11">
    <location>
        <begin position="309"/>
        <end position="313"/>
    </location>
    <ligand>
        <name>FMN</name>
        <dbReference type="ChEBI" id="CHEBI:58210"/>
    </ligand>
</feature>
<dbReference type="PANTHER" id="PTHR21085">
    <property type="entry name" value="CHORISMATE SYNTHASE"/>
    <property type="match status" value="1"/>
</dbReference>
<dbReference type="RefSeq" id="WP_274372977.1">
    <property type="nucleotide sequence ID" value="NZ_CP072943.1"/>
</dbReference>
<evidence type="ECO:0000256" key="8">
    <source>
        <dbReference type="ARBA" id="ARBA00022857"/>
    </source>
</evidence>
<evidence type="ECO:0000256" key="1">
    <source>
        <dbReference type="ARBA" id="ARBA00005044"/>
    </source>
</evidence>
<dbReference type="KEGG" id="aram:KAR29_10665"/>
<dbReference type="PROSITE" id="PS00788">
    <property type="entry name" value="CHORISMATE_SYNTHASE_2"/>
    <property type="match status" value="1"/>
</dbReference>
<dbReference type="NCBIfam" id="TIGR00033">
    <property type="entry name" value="aroC"/>
    <property type="match status" value="1"/>
</dbReference>
<dbReference type="AlphaFoldDB" id="A0A9Q7EUL7"/>
<reference evidence="13" key="1">
    <citation type="submission" date="2021-04" db="EMBL/GenBank/DDBJ databases">
        <title>A novel Synergistetes isolate from a pyrite-forming mixed culture.</title>
        <authorList>
            <person name="Bunk B."/>
            <person name="Sproer C."/>
            <person name="Spring S."/>
            <person name="Pester M."/>
        </authorList>
    </citation>
    <scope>NUCLEOTIDE SEQUENCE [LARGE SCALE GENOMIC DNA]</scope>
    <source>
        <strain evidence="13">J.5.4.2-T.3.5.2</strain>
    </source>
</reference>
<evidence type="ECO:0000256" key="3">
    <source>
        <dbReference type="ARBA" id="ARBA00013036"/>
    </source>
</evidence>
<comment type="pathway">
    <text evidence="1 11">Metabolic intermediate biosynthesis; chorismate biosynthesis; chorismate from D-erythrose 4-phosphate and phosphoenolpyruvate: step 7/7.</text>
</comment>
<evidence type="ECO:0000256" key="11">
    <source>
        <dbReference type="HAMAP-Rule" id="MF_00300"/>
    </source>
</evidence>
<feature type="binding site" evidence="11">
    <location>
        <begin position="132"/>
        <end position="134"/>
    </location>
    <ligand>
        <name>FMN</name>
        <dbReference type="ChEBI" id="CHEBI:58210"/>
    </ligand>
</feature>
<keyword evidence="13" id="KW-1185">Reference proteome</keyword>
<dbReference type="SUPFAM" id="SSF103263">
    <property type="entry name" value="Chorismate synthase, AroC"/>
    <property type="match status" value="1"/>
</dbReference>
<comment type="caution">
    <text evidence="11">Lacks conserved residue(s) required for the propagation of feature annotation.</text>
</comment>
<dbReference type="CDD" id="cd07304">
    <property type="entry name" value="Chorismate_synthase"/>
    <property type="match status" value="1"/>
</dbReference>
<evidence type="ECO:0000313" key="13">
    <source>
        <dbReference type="Proteomes" id="UP000671879"/>
    </source>
</evidence>
<name>A0A9Q7EUL7_9BACT</name>
<dbReference type="Pfam" id="PF01264">
    <property type="entry name" value="Chorismate_synt"/>
    <property type="match status" value="1"/>
</dbReference>
<comment type="similarity">
    <text evidence="2 11">Belongs to the chorismate synthase family.</text>
</comment>
<dbReference type="PIRSF" id="PIRSF001456">
    <property type="entry name" value="Chorismate_synth"/>
    <property type="match status" value="1"/>
</dbReference>
<protein>
    <recommendedName>
        <fullName evidence="3 11">Chorismate synthase</fullName>
        <shortName evidence="11">CS</shortName>
        <ecNumber evidence="3 11">4.2.3.5</ecNumber>
    </recommendedName>
    <alternativeName>
        <fullName evidence="11">5-enolpyruvylshikimate-3-phosphate phospholyase</fullName>
    </alternativeName>
</protein>
<keyword evidence="8 11" id="KW-0521">NADP</keyword>
<dbReference type="GO" id="GO:0009423">
    <property type="term" value="P:chorismate biosynthetic process"/>
    <property type="evidence" value="ECO:0007669"/>
    <property type="project" value="UniProtKB-UniRule"/>
</dbReference>
<accession>A0A9Q7EUL7</accession>
<evidence type="ECO:0000256" key="7">
    <source>
        <dbReference type="ARBA" id="ARBA00022827"/>
    </source>
</evidence>
<evidence type="ECO:0000256" key="9">
    <source>
        <dbReference type="ARBA" id="ARBA00023141"/>
    </source>
</evidence>
<feature type="binding site" evidence="11">
    <location>
        <position position="47"/>
    </location>
    <ligand>
        <name>NADP(+)</name>
        <dbReference type="ChEBI" id="CHEBI:58349"/>
    </ligand>
</feature>
<gene>
    <name evidence="11 12" type="primary">aroC</name>
    <name evidence="12" type="ORF">KAR29_10665</name>
</gene>
<keyword evidence="6 11" id="KW-0288">FMN</keyword>
<evidence type="ECO:0000256" key="4">
    <source>
        <dbReference type="ARBA" id="ARBA00022605"/>
    </source>
</evidence>
<keyword evidence="7 11" id="KW-0274">FAD</keyword>
<keyword evidence="10 11" id="KW-0456">Lyase</keyword>
<dbReference type="NCBIfam" id="NF003793">
    <property type="entry name" value="PRK05382.1"/>
    <property type="match status" value="1"/>
</dbReference>
<evidence type="ECO:0000256" key="5">
    <source>
        <dbReference type="ARBA" id="ARBA00022630"/>
    </source>
</evidence>
<dbReference type="Gene3D" id="3.60.150.10">
    <property type="entry name" value="Chorismate synthase AroC"/>
    <property type="match status" value="1"/>
</dbReference>
<dbReference type="InterPro" id="IPR020541">
    <property type="entry name" value="Chorismate_synthase_CS"/>
</dbReference>
<dbReference type="InterPro" id="IPR000453">
    <property type="entry name" value="Chorismate_synth"/>
</dbReference>
<evidence type="ECO:0000256" key="6">
    <source>
        <dbReference type="ARBA" id="ARBA00022643"/>
    </source>
</evidence>
<dbReference type="PANTHER" id="PTHR21085:SF0">
    <property type="entry name" value="CHORISMATE SYNTHASE"/>
    <property type="match status" value="1"/>
</dbReference>
<organism evidence="12 13">
    <name type="scientific">Aminithiophilus ramosus</name>
    <dbReference type="NCBI Taxonomy" id="3029084"/>
    <lineage>
        <taxon>Bacteria</taxon>
        <taxon>Thermotogati</taxon>
        <taxon>Synergistota</taxon>
        <taxon>Synergistia</taxon>
        <taxon>Synergistales</taxon>
        <taxon>Aminithiophilaceae</taxon>
        <taxon>Aminithiophilus</taxon>
    </lineage>
</organism>
<feature type="binding site" evidence="11">
    <location>
        <position position="41"/>
    </location>
    <ligand>
        <name>NADP(+)</name>
        <dbReference type="ChEBI" id="CHEBI:58349"/>
    </ligand>
</feature>
<dbReference type="EMBL" id="CP072943">
    <property type="protein sequence ID" value="QTX31793.1"/>
    <property type="molecule type" value="Genomic_DNA"/>
</dbReference>
<keyword evidence="4 11" id="KW-0028">Amino-acid biosynthesis</keyword>
<comment type="cofactor">
    <cofactor evidence="11">
        <name>FMNH2</name>
        <dbReference type="ChEBI" id="CHEBI:57618"/>
    </cofactor>
    <text evidence="11">Reduced FMN (FMNH(2)).</text>
</comment>
<dbReference type="InterPro" id="IPR035904">
    <property type="entry name" value="Chorismate_synth_AroC_sf"/>
</dbReference>
<comment type="catalytic activity">
    <reaction evidence="11">
        <text>5-O-(1-carboxyvinyl)-3-phosphoshikimate = chorismate + phosphate</text>
        <dbReference type="Rhea" id="RHEA:21020"/>
        <dbReference type="ChEBI" id="CHEBI:29748"/>
        <dbReference type="ChEBI" id="CHEBI:43474"/>
        <dbReference type="ChEBI" id="CHEBI:57701"/>
        <dbReference type="EC" id="4.2.3.5"/>
    </reaction>
</comment>
<keyword evidence="9 11" id="KW-0057">Aromatic amino acid biosynthesis</keyword>
<dbReference type="FunFam" id="3.60.150.10:FF:000002">
    <property type="entry name" value="Chorismate synthase"/>
    <property type="match status" value="1"/>
</dbReference>
<sequence>MTLRFLTGGESHGRGYVIVVEGLPAGLRLPRERFTSELARRRRGYGRGPRMALERDELTFWGGLRDGLTTGSPLALSLGNSEWEIWRPAVDAESVDVEAAACRAATCPRPGHADMAGIVKYGHDDCRNVLERASARATAAWTVVGVVAGLLLETVGIGVREAVDSIGGLSCTRPLCDEEWDRAAASDLGCAREEDEAALVERIVAARDEGDTLGGTFVVSLTGMPAGVGSYAELDRRLDGRFAAALMSIPAIKGVEIGDGFRLADRPGSGAHDAIVRDGRGVRRRTNRAGGIEGGMSNGEEILLRAAMKPIPTLRRPLDSVDIRTGLAASAHVERGDVCAVPAAAVVGRALGAWTAAVALAEQFGGDRLSEFVERVAAFRRKGEIFRE</sequence>
<proteinExistence type="inferred from homology"/>